<comment type="caution">
    <text evidence="2">The sequence shown here is derived from an EMBL/GenBank/DDBJ whole genome shotgun (WGS) entry which is preliminary data.</text>
</comment>
<evidence type="ECO:0000313" key="2">
    <source>
        <dbReference type="EMBL" id="KAG7500465.1"/>
    </source>
</evidence>
<dbReference type="Proteomes" id="UP000693946">
    <property type="component" value="Linkage Group LG20"/>
</dbReference>
<sequence length="68" mass="7821">MPDNRTIPSHTEEKESISPVNNRLNDRPNTCRTLRTICEVFIRSFTPVVGLNRSNRTEVSFTFNGRTP</sequence>
<proteinExistence type="predicted"/>
<keyword evidence="3" id="KW-1185">Reference proteome</keyword>
<dbReference type="EMBL" id="JAGKHQ010000013">
    <property type="protein sequence ID" value="KAG7500465.1"/>
    <property type="molecule type" value="Genomic_DNA"/>
</dbReference>
<evidence type="ECO:0000313" key="3">
    <source>
        <dbReference type="Proteomes" id="UP000693946"/>
    </source>
</evidence>
<accession>A0AAV6R613</accession>
<organism evidence="2 3">
    <name type="scientific">Solea senegalensis</name>
    <name type="common">Senegalese sole</name>
    <dbReference type="NCBI Taxonomy" id="28829"/>
    <lineage>
        <taxon>Eukaryota</taxon>
        <taxon>Metazoa</taxon>
        <taxon>Chordata</taxon>
        <taxon>Craniata</taxon>
        <taxon>Vertebrata</taxon>
        <taxon>Euteleostomi</taxon>
        <taxon>Actinopterygii</taxon>
        <taxon>Neopterygii</taxon>
        <taxon>Teleostei</taxon>
        <taxon>Neoteleostei</taxon>
        <taxon>Acanthomorphata</taxon>
        <taxon>Carangaria</taxon>
        <taxon>Pleuronectiformes</taxon>
        <taxon>Pleuronectoidei</taxon>
        <taxon>Soleidae</taxon>
        <taxon>Solea</taxon>
    </lineage>
</organism>
<name>A0AAV6R613_SOLSE</name>
<dbReference type="AlphaFoldDB" id="A0AAV6R613"/>
<protein>
    <submittedName>
        <fullName evidence="2">Uncharacterized protein</fullName>
    </submittedName>
</protein>
<feature type="region of interest" description="Disordered" evidence="1">
    <location>
        <begin position="1"/>
        <end position="25"/>
    </location>
</feature>
<evidence type="ECO:0000256" key="1">
    <source>
        <dbReference type="SAM" id="MobiDB-lite"/>
    </source>
</evidence>
<reference evidence="2 3" key="1">
    <citation type="journal article" date="2021" name="Sci. Rep.">
        <title>Chromosome anchoring in Senegalese sole (Solea senegalensis) reveals sex-associated markers and genome rearrangements in flatfish.</title>
        <authorList>
            <person name="Guerrero-Cozar I."/>
            <person name="Gomez-Garrido J."/>
            <person name="Berbel C."/>
            <person name="Martinez-Blanch J.F."/>
            <person name="Alioto T."/>
            <person name="Claros M.G."/>
            <person name="Gagnaire P.A."/>
            <person name="Manchado M."/>
        </authorList>
    </citation>
    <scope>NUCLEOTIDE SEQUENCE [LARGE SCALE GENOMIC DNA]</scope>
    <source>
        <strain evidence="2">Sse05_10M</strain>
    </source>
</reference>
<gene>
    <name evidence="2" type="ORF">JOB18_019208</name>
</gene>